<proteinExistence type="predicted"/>
<dbReference type="RefSeq" id="XP_033568918.1">
    <property type="nucleotide sequence ID" value="XM_033721451.1"/>
</dbReference>
<evidence type="ECO:0000313" key="3">
    <source>
        <dbReference type="Proteomes" id="UP000504636"/>
    </source>
</evidence>
<dbReference type="GeneID" id="54462344"/>
<evidence type="ECO:0000313" key="2">
    <source>
        <dbReference type="EMBL" id="KAF2801954.1"/>
    </source>
</evidence>
<dbReference type="AlphaFoldDB" id="A0A6A6Y1R4"/>
<organism evidence="2">
    <name type="scientific">Mytilinidion resinicola</name>
    <dbReference type="NCBI Taxonomy" id="574789"/>
    <lineage>
        <taxon>Eukaryota</taxon>
        <taxon>Fungi</taxon>
        <taxon>Dikarya</taxon>
        <taxon>Ascomycota</taxon>
        <taxon>Pezizomycotina</taxon>
        <taxon>Dothideomycetes</taxon>
        <taxon>Pleosporomycetidae</taxon>
        <taxon>Mytilinidiales</taxon>
        <taxon>Mytilinidiaceae</taxon>
        <taxon>Mytilinidion</taxon>
    </lineage>
</organism>
<dbReference type="EMBL" id="MU003726">
    <property type="protein sequence ID" value="KAF2801954.1"/>
    <property type="molecule type" value="Genomic_DNA"/>
</dbReference>
<dbReference type="OrthoDB" id="10589814at2759"/>
<evidence type="ECO:0000313" key="4">
    <source>
        <dbReference type="RefSeq" id="XP_033568918.1"/>
    </source>
</evidence>
<dbReference type="Proteomes" id="UP000504636">
    <property type="component" value="Unplaced"/>
</dbReference>
<gene>
    <name evidence="2 4" type="ORF">BDZ99DRAFT_469245</name>
</gene>
<keyword evidence="3" id="KW-1185">Reference proteome</keyword>
<feature type="region of interest" description="Disordered" evidence="1">
    <location>
        <begin position="1"/>
        <end position="20"/>
    </location>
</feature>
<protein>
    <submittedName>
        <fullName evidence="2 4">Uncharacterized protein</fullName>
    </submittedName>
</protein>
<evidence type="ECO:0000256" key="1">
    <source>
        <dbReference type="SAM" id="MobiDB-lite"/>
    </source>
</evidence>
<accession>A0A6A6Y1R4</accession>
<reference evidence="2 4" key="1">
    <citation type="journal article" date="2020" name="Stud. Mycol.">
        <title>101 Dothideomycetes genomes: a test case for predicting lifestyles and emergence of pathogens.</title>
        <authorList>
            <person name="Haridas S."/>
            <person name="Albert R."/>
            <person name="Binder M."/>
            <person name="Bloem J."/>
            <person name="Labutti K."/>
            <person name="Salamov A."/>
            <person name="Andreopoulos B."/>
            <person name="Baker S."/>
            <person name="Barry K."/>
            <person name="Bills G."/>
            <person name="Bluhm B."/>
            <person name="Cannon C."/>
            <person name="Castanera R."/>
            <person name="Culley D."/>
            <person name="Daum C."/>
            <person name="Ezra D."/>
            <person name="Gonzalez J."/>
            <person name="Henrissat B."/>
            <person name="Kuo A."/>
            <person name="Liang C."/>
            <person name="Lipzen A."/>
            <person name="Lutzoni F."/>
            <person name="Magnuson J."/>
            <person name="Mondo S."/>
            <person name="Nolan M."/>
            <person name="Ohm R."/>
            <person name="Pangilinan J."/>
            <person name="Park H.-J."/>
            <person name="Ramirez L."/>
            <person name="Alfaro M."/>
            <person name="Sun H."/>
            <person name="Tritt A."/>
            <person name="Yoshinaga Y."/>
            <person name="Zwiers L.-H."/>
            <person name="Turgeon B."/>
            <person name="Goodwin S."/>
            <person name="Spatafora J."/>
            <person name="Crous P."/>
            <person name="Grigoriev I."/>
        </authorList>
    </citation>
    <scope>NUCLEOTIDE SEQUENCE</scope>
    <source>
        <strain evidence="2 4">CBS 304.34</strain>
    </source>
</reference>
<name>A0A6A6Y1R4_9PEZI</name>
<sequence>MPAHPLFRNDSTSASANPFAGSKGLISELEGVMRVIDAPALPFALPHQEPGSRTIPAVSITHNVRKPVDSGRDPSGGGDVKMNGGLSGGYGGGRADTTALGLARSLHKALGLLEKFRIAYGHGDASKSAQTIWDDWKKIVVASSGIGEQTLQLREEVKAERPRGGSMLFPCLVAAAEKLRGVKPAMSVWFEETKKGHRKNGKLDCVKLEEIEGCMGALVEVARGEVRAAEERVRREWDEFW</sequence>
<reference evidence="4" key="2">
    <citation type="submission" date="2020-04" db="EMBL/GenBank/DDBJ databases">
        <authorList>
            <consortium name="NCBI Genome Project"/>
        </authorList>
    </citation>
    <scope>NUCLEOTIDE SEQUENCE</scope>
    <source>
        <strain evidence="4">CBS 304.34</strain>
    </source>
</reference>
<reference evidence="4" key="3">
    <citation type="submission" date="2025-04" db="UniProtKB">
        <authorList>
            <consortium name="RefSeq"/>
        </authorList>
    </citation>
    <scope>IDENTIFICATION</scope>
    <source>
        <strain evidence="4">CBS 304.34</strain>
    </source>
</reference>